<proteinExistence type="predicted"/>
<organism evidence="1 3">
    <name type="scientific">Didymodactylos carnosus</name>
    <dbReference type="NCBI Taxonomy" id="1234261"/>
    <lineage>
        <taxon>Eukaryota</taxon>
        <taxon>Metazoa</taxon>
        <taxon>Spiralia</taxon>
        <taxon>Gnathifera</taxon>
        <taxon>Rotifera</taxon>
        <taxon>Eurotatoria</taxon>
        <taxon>Bdelloidea</taxon>
        <taxon>Philodinida</taxon>
        <taxon>Philodinidae</taxon>
        <taxon>Didymodactylos</taxon>
    </lineage>
</organism>
<protein>
    <submittedName>
        <fullName evidence="1">Uncharacterized protein</fullName>
    </submittedName>
</protein>
<reference evidence="1" key="1">
    <citation type="submission" date="2021-02" db="EMBL/GenBank/DDBJ databases">
        <authorList>
            <person name="Nowell W R."/>
        </authorList>
    </citation>
    <scope>NUCLEOTIDE SEQUENCE</scope>
</reference>
<dbReference type="EMBL" id="CAJNOQ010001867">
    <property type="protein sequence ID" value="CAF0924129.1"/>
    <property type="molecule type" value="Genomic_DNA"/>
</dbReference>
<dbReference type="Proteomes" id="UP000663829">
    <property type="component" value="Unassembled WGS sequence"/>
</dbReference>
<accession>A0A814B737</accession>
<evidence type="ECO:0000313" key="1">
    <source>
        <dbReference type="EMBL" id="CAF0924129.1"/>
    </source>
</evidence>
<name>A0A814B737_9BILA</name>
<dbReference type="EMBL" id="CAJOBC010001866">
    <property type="protein sequence ID" value="CAF3703001.1"/>
    <property type="molecule type" value="Genomic_DNA"/>
</dbReference>
<evidence type="ECO:0000313" key="2">
    <source>
        <dbReference type="EMBL" id="CAF3703001.1"/>
    </source>
</evidence>
<keyword evidence="3" id="KW-1185">Reference proteome</keyword>
<sequence length="431" mass="50061">MKHQKKNFSKKNNYFKMNMNNVSVPNRVGSLQSLKYDIMNDQLSIKNNDYETDELDFDKHTSSSKQNETLHKVIISISSLPQHYYDQTNANIHQHHQQTQLQQPPVSIIFHVASNDDIQTNLETTIQTVYSAGTLTNLTIQESQLKRTDIFRSESTKLYETKENYVEEKKHQHLSNLSSSSTIFNKKNHNIVFTRCMCCNTCPLMMIKNSTNNEAINQPLKTLHFQQIDKTIYIGRYERSTNKKTSEFVDQIYKYLENKYSKVKRDDSIVQNISMTSSLDPLSTKILSKFTNFNRSKTSISSDTISLTSNNKSIERLQENYRHYLKYHQSLNRPQHIQFQTGDAYIRCPKHQQQVHVKLLPKENNKDNSLFYLVHSIPLTVKSINTLSSVISIDSSSKISSNLKNYTKKHFCSRISTNVSLLDISDCFHTD</sequence>
<comment type="caution">
    <text evidence="1">The sequence shown here is derived from an EMBL/GenBank/DDBJ whole genome shotgun (WGS) entry which is preliminary data.</text>
</comment>
<dbReference type="AlphaFoldDB" id="A0A814B737"/>
<dbReference type="Proteomes" id="UP000681722">
    <property type="component" value="Unassembled WGS sequence"/>
</dbReference>
<gene>
    <name evidence="1" type="ORF">GPM918_LOCUS9821</name>
    <name evidence="2" type="ORF">SRO942_LOCUS9817</name>
</gene>
<evidence type="ECO:0000313" key="3">
    <source>
        <dbReference type="Proteomes" id="UP000663829"/>
    </source>
</evidence>